<feature type="compositionally biased region" description="Low complexity" evidence="3">
    <location>
        <begin position="797"/>
        <end position="820"/>
    </location>
</feature>
<protein>
    <submittedName>
        <fullName evidence="6">Uncharacterized protein</fullName>
    </submittedName>
</protein>
<dbReference type="InterPro" id="IPR006887">
    <property type="entry name" value="P4R3-like_central_dom"/>
</dbReference>
<feature type="compositionally biased region" description="Low complexity" evidence="3">
    <location>
        <begin position="879"/>
        <end position="893"/>
    </location>
</feature>
<gene>
    <name evidence="6" type="ORF">Rsub_07425</name>
</gene>
<dbReference type="GO" id="GO:0005654">
    <property type="term" value="C:nucleoplasm"/>
    <property type="evidence" value="ECO:0007669"/>
    <property type="project" value="TreeGrafter"/>
</dbReference>
<dbReference type="InterPro" id="IPR051137">
    <property type="entry name" value="PP4R3-like"/>
</dbReference>
<evidence type="ECO:0000313" key="7">
    <source>
        <dbReference type="Proteomes" id="UP000247498"/>
    </source>
</evidence>
<evidence type="ECO:0000256" key="1">
    <source>
        <dbReference type="ARBA" id="ARBA00004123"/>
    </source>
</evidence>
<sequence length="971" mass="102944">MQAQQQGFYRVKVYKLNETGGWDDKGTGLASVGPLETPHQASSSLGLVVLAEDTHKTLLAHRICTDDDIYHRQDDTIITWTDVDVGTDVALSFQEANGCHAIWQHIARLQSEDGRPGMRRRMVDEFESGAQPMDGEYADGAEGGIQGAAVELPPAEMGRLEEIAQLLAHVPPMQRERVAQQLMAPGYLRALLDLFRQAEDLEDSASLSALFNSVRAAVLLNDTALLEELLREEHVMDVMGALEYDPETPSGARAQHRKFLQEAVVFKQVVPIESQETLAKIHQTYRIQYLKDVVLPRCLDDATYATLTSLTLFNNVDVLSALQSDPRFLPRLFAALKEAAPWRLAAAAHELCSLSKHLQLTQRQALWSKMQQLGLFDVLTKIIASGAAGVKLRATDILLSTLGHDPLPLRGFMTRQAGHELLGLLVREMLGASDDSGLPEQIAELLKLLVDPETMEGAPEKSEFLEVFYDRYMDVLVASVSGDREIGSASTARRQQQGQGQQGGQQQQRAGAGPPDGPQQQGGEQGGGGGGGGARGVGSDPASLLPAGPVPASTIGLIVDLLCYCVQHHQFRAKYHVLRKNVVEKVLKLLRRRERWLVVAGVRFLRTCIGTRDDFYMRYLVRNNLLEPLMTVFFENGARYNLLNSAVLELVEFVRKENIKELIAWLVQNFGSRFDEVDYVDTFKQVRIKYEQATEKADGGAGPDGAAPDAAAGAAGPAGRGPGARQRWRRDDRELDRDEEDYFSSGGGDGDDDGGGGGGGGGEGGGGQAAAAGRGSGAAAASAGPGPGAEAGGAGGLQQQQLWRGAAGAAAPGAAHQQAAGQGGPSAGSSGGGGGGGGGDDGSWFSTLAQYGDEEEEQPAGTSDRDAAGGGGGDTPSKQQQQQQQQQAGGASPSQPPPGQQQQAPQRGGGGGSPGGNEPPPQQQQQQPQQKRASEGSELSPEAHAASKRPRTQPEGPNQGASGGPQAAGAP</sequence>
<feature type="region of interest" description="Disordered" evidence="3">
    <location>
        <begin position="694"/>
        <end position="971"/>
    </location>
</feature>
<dbReference type="Pfam" id="PF04802">
    <property type="entry name" value="PP4R3"/>
    <property type="match status" value="1"/>
</dbReference>
<evidence type="ECO:0000256" key="3">
    <source>
        <dbReference type="SAM" id="MobiDB-lite"/>
    </source>
</evidence>
<dbReference type="InParanoid" id="A0A2V0P541"/>
<evidence type="ECO:0000256" key="2">
    <source>
        <dbReference type="ARBA" id="ARBA00023242"/>
    </source>
</evidence>
<feature type="domain" description="PP4R3 EVH1-like" evidence="5">
    <location>
        <begin position="10"/>
        <end position="110"/>
    </location>
</feature>
<organism evidence="6 7">
    <name type="scientific">Raphidocelis subcapitata</name>
    <dbReference type="NCBI Taxonomy" id="307507"/>
    <lineage>
        <taxon>Eukaryota</taxon>
        <taxon>Viridiplantae</taxon>
        <taxon>Chlorophyta</taxon>
        <taxon>core chlorophytes</taxon>
        <taxon>Chlorophyceae</taxon>
        <taxon>CS clade</taxon>
        <taxon>Sphaeropleales</taxon>
        <taxon>Selenastraceae</taxon>
        <taxon>Raphidocelis</taxon>
    </lineage>
</organism>
<dbReference type="InterPro" id="IPR016024">
    <property type="entry name" value="ARM-type_fold"/>
</dbReference>
<dbReference type="InterPro" id="IPR011993">
    <property type="entry name" value="PH-like_dom_sf"/>
</dbReference>
<evidence type="ECO:0000313" key="6">
    <source>
        <dbReference type="EMBL" id="GBF94689.1"/>
    </source>
</evidence>
<dbReference type="Proteomes" id="UP000247498">
    <property type="component" value="Unassembled WGS sequence"/>
</dbReference>
<dbReference type="PANTHER" id="PTHR23318">
    <property type="entry name" value="ATP SYNTHASE GAMMA-RELATED"/>
    <property type="match status" value="1"/>
</dbReference>
<feature type="compositionally biased region" description="Gly residues" evidence="3">
    <location>
        <begin position="523"/>
        <end position="536"/>
    </location>
</feature>
<dbReference type="STRING" id="307507.A0A2V0P541"/>
<dbReference type="InterPro" id="IPR055236">
    <property type="entry name" value="EVH1_PP4R3"/>
</dbReference>
<feature type="region of interest" description="Disordered" evidence="3">
    <location>
        <begin position="486"/>
        <end position="543"/>
    </location>
</feature>
<reference evidence="6 7" key="1">
    <citation type="journal article" date="2018" name="Sci. Rep.">
        <title>Raphidocelis subcapitata (=Pseudokirchneriella subcapitata) provides an insight into genome evolution and environmental adaptations in the Sphaeropleales.</title>
        <authorList>
            <person name="Suzuki S."/>
            <person name="Yamaguchi H."/>
            <person name="Nakajima N."/>
            <person name="Kawachi M."/>
        </authorList>
    </citation>
    <scope>NUCLEOTIDE SEQUENCE [LARGE SCALE GENOMIC DNA]</scope>
    <source>
        <strain evidence="6 7">NIES-35</strain>
    </source>
</reference>
<feature type="compositionally biased region" description="Low complexity" evidence="3">
    <location>
        <begin position="704"/>
        <end position="715"/>
    </location>
</feature>
<proteinExistence type="predicted"/>
<dbReference type="OrthoDB" id="27483at2759"/>
<feature type="compositionally biased region" description="Low complexity" evidence="3">
    <location>
        <begin position="956"/>
        <end position="971"/>
    </location>
</feature>
<comment type="caution">
    <text evidence="6">The sequence shown here is derived from an EMBL/GenBank/DDBJ whole genome shotgun (WGS) entry which is preliminary data.</text>
</comment>
<evidence type="ECO:0000259" key="5">
    <source>
        <dbReference type="Pfam" id="PF22972"/>
    </source>
</evidence>
<keyword evidence="2" id="KW-0539">Nucleus</keyword>
<dbReference type="EMBL" id="BDRX01000054">
    <property type="protein sequence ID" value="GBF94689.1"/>
    <property type="molecule type" value="Genomic_DNA"/>
</dbReference>
<feature type="compositionally biased region" description="Gly residues" evidence="3">
    <location>
        <begin position="785"/>
        <end position="796"/>
    </location>
</feature>
<dbReference type="SUPFAM" id="SSF48371">
    <property type="entry name" value="ARM repeat"/>
    <property type="match status" value="1"/>
</dbReference>
<dbReference type="PANTHER" id="PTHR23318:SF0">
    <property type="entry name" value="SERINE_THREONINE-PROTEIN PHOSPHATASE 4 REGULATORY SUBUNIT 3"/>
    <property type="match status" value="1"/>
</dbReference>
<evidence type="ECO:0000259" key="4">
    <source>
        <dbReference type="Pfam" id="PF04802"/>
    </source>
</evidence>
<feature type="compositionally biased region" description="Low complexity" evidence="3">
    <location>
        <begin position="492"/>
        <end position="522"/>
    </location>
</feature>
<dbReference type="Gene3D" id="2.30.29.30">
    <property type="entry name" value="Pleckstrin-homology domain (PH domain)/Phosphotyrosine-binding domain (PTB)"/>
    <property type="match status" value="1"/>
</dbReference>
<feature type="compositionally biased region" description="Gly residues" evidence="3">
    <location>
        <begin position="821"/>
        <end position="841"/>
    </location>
</feature>
<dbReference type="GO" id="GO:0030289">
    <property type="term" value="C:protein phosphatase 4 complex"/>
    <property type="evidence" value="ECO:0007669"/>
    <property type="project" value="TreeGrafter"/>
</dbReference>
<dbReference type="SUPFAM" id="SSF50729">
    <property type="entry name" value="PH domain-like"/>
    <property type="match status" value="1"/>
</dbReference>
<dbReference type="FunCoup" id="A0A2V0P541">
    <property type="interactions" value="1897"/>
</dbReference>
<feature type="compositionally biased region" description="Gly residues" evidence="3">
    <location>
        <begin position="755"/>
        <end position="768"/>
    </location>
</feature>
<dbReference type="Pfam" id="PF22972">
    <property type="entry name" value="EVH1_PP4R3"/>
    <property type="match status" value="1"/>
</dbReference>
<accession>A0A2V0P541</accession>
<feature type="compositionally biased region" description="Low complexity" evidence="3">
    <location>
        <begin position="769"/>
        <end position="784"/>
    </location>
</feature>
<dbReference type="GO" id="GO:0072542">
    <property type="term" value="F:protein phosphatase activator activity"/>
    <property type="evidence" value="ECO:0007669"/>
    <property type="project" value="TreeGrafter"/>
</dbReference>
<dbReference type="AlphaFoldDB" id="A0A2V0P541"/>
<name>A0A2V0P541_9CHLO</name>
<keyword evidence="7" id="KW-1185">Reference proteome</keyword>
<comment type="subcellular location">
    <subcellularLocation>
        <location evidence="1">Nucleus</location>
    </subcellularLocation>
</comment>
<feature type="domain" description="Serine/threonine-protein phosphatase 4 regulatory subunit 3-like central" evidence="4">
    <location>
        <begin position="165"/>
        <end position="692"/>
    </location>
</feature>